<evidence type="ECO:0000256" key="3">
    <source>
        <dbReference type="ARBA" id="ARBA00022806"/>
    </source>
</evidence>
<accession>A0A429ZQ38</accession>
<dbReference type="Gene3D" id="3.30.70.330">
    <property type="match status" value="1"/>
</dbReference>
<dbReference type="GO" id="GO:0003676">
    <property type="term" value="F:nucleic acid binding"/>
    <property type="evidence" value="ECO:0007669"/>
    <property type="project" value="InterPro"/>
</dbReference>
<evidence type="ECO:0000259" key="8">
    <source>
        <dbReference type="PROSITE" id="PS51192"/>
    </source>
</evidence>
<evidence type="ECO:0000259" key="9">
    <source>
        <dbReference type="PROSITE" id="PS51194"/>
    </source>
</evidence>
<dbReference type="Pfam" id="PF00271">
    <property type="entry name" value="Helicase_C"/>
    <property type="match status" value="1"/>
</dbReference>
<dbReference type="InterPro" id="IPR000629">
    <property type="entry name" value="RNA-helicase_DEAD-box_CS"/>
</dbReference>
<dbReference type="SUPFAM" id="SSF52540">
    <property type="entry name" value="P-loop containing nucleoside triphosphate hydrolases"/>
    <property type="match status" value="1"/>
</dbReference>
<dbReference type="InterPro" id="IPR044742">
    <property type="entry name" value="DEAD/DEAH_RhlB"/>
</dbReference>
<dbReference type="SMART" id="SM00487">
    <property type="entry name" value="DEXDc"/>
    <property type="match status" value="1"/>
</dbReference>
<evidence type="ECO:0000313" key="11">
    <source>
        <dbReference type="EMBL" id="RST95807.1"/>
    </source>
</evidence>
<dbReference type="AlphaFoldDB" id="A0A429ZQ38"/>
<feature type="domain" description="Helicase C-terminal" evidence="9">
    <location>
        <begin position="232"/>
        <end position="376"/>
    </location>
</feature>
<dbReference type="PANTHER" id="PTHR47959:SF1">
    <property type="entry name" value="ATP-DEPENDENT RNA HELICASE DBPA"/>
    <property type="match status" value="1"/>
</dbReference>
<feature type="domain" description="Helicase ATP-binding" evidence="8">
    <location>
        <begin position="35"/>
        <end position="205"/>
    </location>
</feature>
<feature type="domain" description="DEAD-box RNA helicase Q" evidence="10">
    <location>
        <begin position="4"/>
        <end position="32"/>
    </location>
</feature>
<name>A0A429ZQ38_9ENTE</name>
<dbReference type="InterPro" id="IPR001650">
    <property type="entry name" value="Helicase_C-like"/>
</dbReference>
<organism evidence="11 12">
    <name type="scientific">Vagococcus vulneris</name>
    <dbReference type="NCBI Taxonomy" id="1977869"/>
    <lineage>
        <taxon>Bacteria</taxon>
        <taxon>Bacillati</taxon>
        <taxon>Bacillota</taxon>
        <taxon>Bacilli</taxon>
        <taxon>Lactobacillales</taxon>
        <taxon>Enterococcaceae</taxon>
        <taxon>Vagococcus</taxon>
    </lineage>
</organism>
<dbReference type="GO" id="GO:0005524">
    <property type="term" value="F:ATP binding"/>
    <property type="evidence" value="ECO:0007669"/>
    <property type="project" value="UniProtKB-KW"/>
</dbReference>
<dbReference type="GO" id="GO:0016787">
    <property type="term" value="F:hydrolase activity"/>
    <property type="evidence" value="ECO:0007669"/>
    <property type="project" value="UniProtKB-KW"/>
</dbReference>
<dbReference type="PANTHER" id="PTHR47959">
    <property type="entry name" value="ATP-DEPENDENT RNA HELICASE RHLE-RELATED"/>
    <property type="match status" value="1"/>
</dbReference>
<dbReference type="GO" id="GO:0003724">
    <property type="term" value="F:RNA helicase activity"/>
    <property type="evidence" value="ECO:0007669"/>
    <property type="project" value="InterPro"/>
</dbReference>
<protein>
    <submittedName>
        <fullName evidence="11">RNA helicase</fullName>
    </submittedName>
</protein>
<evidence type="ECO:0000256" key="2">
    <source>
        <dbReference type="ARBA" id="ARBA00022801"/>
    </source>
</evidence>
<dbReference type="InterPro" id="IPR014001">
    <property type="entry name" value="Helicase_ATP-bd"/>
</dbReference>
<dbReference type="EMBL" id="NGJS01000030">
    <property type="protein sequence ID" value="RST95807.1"/>
    <property type="molecule type" value="Genomic_DNA"/>
</dbReference>
<gene>
    <name evidence="11" type="ORF">CBF37_11340</name>
</gene>
<keyword evidence="2 7" id="KW-0378">Hydrolase</keyword>
<dbReference type="RefSeq" id="WP_125984848.1">
    <property type="nucleotide sequence ID" value="NZ_NGJS01000030.1"/>
</dbReference>
<dbReference type="PROSITE" id="PS51194">
    <property type="entry name" value="HELICASE_CTER"/>
    <property type="match status" value="1"/>
</dbReference>
<evidence type="ECO:0000313" key="12">
    <source>
        <dbReference type="Proteomes" id="UP000287857"/>
    </source>
</evidence>
<dbReference type="InterPro" id="IPR050079">
    <property type="entry name" value="DEAD_box_RNA_helicase"/>
</dbReference>
<comment type="caution">
    <text evidence="11">The sequence shown here is derived from an EMBL/GenBank/DDBJ whole genome shotgun (WGS) entry which is preliminary data.</text>
</comment>
<reference evidence="11 12" key="1">
    <citation type="submission" date="2017-05" db="EMBL/GenBank/DDBJ databases">
        <title>Vagococcus spp. assemblies.</title>
        <authorList>
            <person name="Gulvik C.A."/>
        </authorList>
    </citation>
    <scope>NUCLEOTIDE SEQUENCE [LARGE SCALE GENOMIC DNA]</scope>
    <source>
        <strain evidence="11 12">SS1995</strain>
    </source>
</reference>
<dbReference type="Gene3D" id="3.40.50.300">
    <property type="entry name" value="P-loop containing nucleotide triphosphate hydrolases"/>
    <property type="match status" value="2"/>
</dbReference>
<keyword evidence="12" id="KW-1185">Reference proteome</keyword>
<dbReference type="PROSITE" id="PS51192">
    <property type="entry name" value="HELICASE_ATP_BIND_1"/>
    <property type="match status" value="1"/>
</dbReference>
<keyword evidence="1 7" id="KW-0547">Nucleotide-binding</keyword>
<dbReference type="PROSITE" id="PS00039">
    <property type="entry name" value="DEAD_ATP_HELICASE"/>
    <property type="match status" value="1"/>
</dbReference>
<dbReference type="InterPro" id="IPR012677">
    <property type="entry name" value="Nucleotide-bd_a/b_plait_sf"/>
</dbReference>
<dbReference type="GO" id="GO:0005829">
    <property type="term" value="C:cytosol"/>
    <property type="evidence" value="ECO:0007669"/>
    <property type="project" value="TreeGrafter"/>
</dbReference>
<dbReference type="InterPro" id="IPR014014">
    <property type="entry name" value="RNA_helicase_DEAD_Q_motif"/>
</dbReference>
<feature type="short sequence motif" description="Q motif" evidence="6">
    <location>
        <begin position="4"/>
        <end position="32"/>
    </location>
</feature>
<evidence type="ECO:0000256" key="7">
    <source>
        <dbReference type="RuleBase" id="RU000492"/>
    </source>
</evidence>
<dbReference type="InterPro" id="IPR011545">
    <property type="entry name" value="DEAD/DEAH_box_helicase_dom"/>
</dbReference>
<dbReference type="PROSITE" id="PS51195">
    <property type="entry name" value="Q_MOTIF"/>
    <property type="match status" value="1"/>
</dbReference>
<dbReference type="Pfam" id="PF03880">
    <property type="entry name" value="DbpA"/>
    <property type="match status" value="1"/>
</dbReference>
<keyword evidence="3 7" id="KW-0347">Helicase</keyword>
<dbReference type="CDD" id="cd00268">
    <property type="entry name" value="DEADc"/>
    <property type="match status" value="1"/>
</dbReference>
<dbReference type="SMART" id="SM00490">
    <property type="entry name" value="HELICc"/>
    <property type="match status" value="1"/>
</dbReference>
<comment type="similarity">
    <text evidence="5 7">Belongs to the DEAD box helicase family.</text>
</comment>
<dbReference type="OrthoDB" id="9805696at2"/>
<dbReference type="Proteomes" id="UP000287857">
    <property type="component" value="Unassembled WGS sequence"/>
</dbReference>
<evidence type="ECO:0000256" key="6">
    <source>
        <dbReference type="PROSITE-ProRule" id="PRU00552"/>
    </source>
</evidence>
<evidence type="ECO:0000259" key="10">
    <source>
        <dbReference type="PROSITE" id="PS51195"/>
    </source>
</evidence>
<proteinExistence type="inferred from homology"/>
<evidence type="ECO:0000256" key="4">
    <source>
        <dbReference type="ARBA" id="ARBA00022840"/>
    </source>
</evidence>
<dbReference type="CDD" id="cd18787">
    <property type="entry name" value="SF2_C_DEAD"/>
    <property type="match status" value="1"/>
</dbReference>
<dbReference type="Pfam" id="PF00270">
    <property type="entry name" value="DEAD"/>
    <property type="match status" value="1"/>
</dbReference>
<keyword evidence="4 7" id="KW-0067">ATP-binding</keyword>
<dbReference type="InterPro" id="IPR005580">
    <property type="entry name" value="DbpA/CsdA_RNA-bd_dom"/>
</dbReference>
<evidence type="ECO:0000256" key="5">
    <source>
        <dbReference type="ARBA" id="ARBA00038437"/>
    </source>
</evidence>
<evidence type="ECO:0000256" key="1">
    <source>
        <dbReference type="ARBA" id="ARBA00022741"/>
    </source>
</evidence>
<dbReference type="InterPro" id="IPR027417">
    <property type="entry name" value="P-loop_NTPase"/>
</dbReference>
<sequence>MSQNKFQLFGLDDNIIKALDTLNYTMPTDVQKQVVPMLLEEKDIIVKSQTGSGKTGAFAIPICELIEWEERAPQVLVLSPTRELATQIKDEIFNVGRYRRIKVEAIFGKSSYQSQVKNLKQRTHVVVATPGRLLDHLSRRTIDLRKIKMVIIDEADEMFAMGFVEQIEQVLQVLPKPHTTALFSATMPERIKKLAKKYMRQPHYIEIKSTASAKQRIEQQYATVADDQKINALKDILVVENPDSSMIFCNTKVMVETVTKELKHLGMSVEMLHGGMEQTDRTKVVQNFKRGYFRNLVATDVAGRGIDVSDINLVVNVDLPDKPEIYVHRIGRTARSGKTGKAISLVNSHDKQNFDAILTAQDRLIEEINLPSKSQVDQIKYDFWKKQEQRPKIKKEKSVNFSQDIMKIHINAGKKTKMRPGDVVGALCNIEGMTADDIGVINLMDISTFVEILNGKGEMVLKTLQQMPIKGRMRRVSRANESDYERDLKRN</sequence>